<dbReference type="AlphaFoldDB" id="A0A2G9S523"/>
<dbReference type="GO" id="GO:0005576">
    <property type="term" value="C:extracellular region"/>
    <property type="evidence" value="ECO:0007669"/>
    <property type="project" value="UniProtKB-SubCell"/>
</dbReference>
<dbReference type="OrthoDB" id="9046843at2759"/>
<evidence type="ECO:0000313" key="6">
    <source>
        <dbReference type="EMBL" id="PIO34551.1"/>
    </source>
</evidence>
<feature type="disulfide bond" evidence="4">
    <location>
        <begin position="25"/>
        <end position="74"/>
    </location>
</feature>
<dbReference type="Gene3D" id="2.10.90.10">
    <property type="entry name" value="Cystine-knot cytokines"/>
    <property type="match status" value="1"/>
</dbReference>
<keyword evidence="2" id="KW-0964">Secreted</keyword>
<reference evidence="7" key="1">
    <citation type="journal article" date="2017" name="Nat. Commun.">
        <title>The North American bullfrog draft genome provides insight into hormonal regulation of long noncoding RNA.</title>
        <authorList>
            <person name="Hammond S.A."/>
            <person name="Warren R.L."/>
            <person name="Vandervalk B.P."/>
            <person name="Kucuk E."/>
            <person name="Khan H."/>
            <person name="Gibb E.A."/>
            <person name="Pandoh P."/>
            <person name="Kirk H."/>
            <person name="Zhao Y."/>
            <person name="Jones M."/>
            <person name="Mungall A.J."/>
            <person name="Coope R."/>
            <person name="Pleasance S."/>
            <person name="Moore R.A."/>
            <person name="Holt R.A."/>
            <person name="Round J.M."/>
            <person name="Ohora S."/>
            <person name="Walle B.V."/>
            <person name="Veldhoen N."/>
            <person name="Helbing C.C."/>
            <person name="Birol I."/>
        </authorList>
    </citation>
    <scope>NUCLEOTIDE SEQUENCE [LARGE SCALE GENOMIC DNA]</scope>
</reference>
<dbReference type="PROSITE" id="PS01185">
    <property type="entry name" value="CTCK_1"/>
    <property type="match status" value="1"/>
</dbReference>
<dbReference type="InterPro" id="IPR006207">
    <property type="entry name" value="Cys_knot_C"/>
</dbReference>
<evidence type="ECO:0000256" key="3">
    <source>
        <dbReference type="ARBA" id="ARBA00023157"/>
    </source>
</evidence>
<comment type="subcellular location">
    <subcellularLocation>
        <location evidence="1">Secreted</location>
    </subcellularLocation>
</comment>
<feature type="disulfide bond" evidence="4">
    <location>
        <begin position="40"/>
        <end position="92"/>
    </location>
</feature>
<evidence type="ECO:0000313" key="7">
    <source>
        <dbReference type="Proteomes" id="UP000228934"/>
    </source>
</evidence>
<dbReference type="PROSITE" id="PS01225">
    <property type="entry name" value="CTCK_2"/>
    <property type="match status" value="1"/>
</dbReference>
<name>A0A2G9S523_AQUCT</name>
<sequence length="104" mass="11599">CDILGQEPECKQVAGVLKYVRVDDCVTERQLNIHYCEGKCTSKSIYAIETHRMEDQCICCSATQTEPMKVPLQCANGTIVEHEILQATNCECQSRKCTTINSAP</sequence>
<dbReference type="Proteomes" id="UP000228934">
    <property type="component" value="Unassembled WGS sequence"/>
</dbReference>
<keyword evidence="3 4" id="KW-1015">Disulfide bond</keyword>
<organism evidence="6 7">
    <name type="scientific">Aquarana catesbeiana</name>
    <name type="common">American bullfrog</name>
    <name type="synonym">Rana catesbeiana</name>
    <dbReference type="NCBI Taxonomy" id="8400"/>
    <lineage>
        <taxon>Eukaryota</taxon>
        <taxon>Metazoa</taxon>
        <taxon>Chordata</taxon>
        <taxon>Craniata</taxon>
        <taxon>Vertebrata</taxon>
        <taxon>Euteleostomi</taxon>
        <taxon>Amphibia</taxon>
        <taxon>Batrachia</taxon>
        <taxon>Anura</taxon>
        <taxon>Neobatrachia</taxon>
        <taxon>Ranoidea</taxon>
        <taxon>Ranidae</taxon>
        <taxon>Aquarana</taxon>
    </lineage>
</organism>
<gene>
    <name evidence="6" type="ORF">AB205_0067820</name>
</gene>
<accession>A0A2G9S523</accession>
<dbReference type="InterPro" id="IPR029034">
    <property type="entry name" value="Cystine-knot_cytokine"/>
</dbReference>
<feature type="non-terminal residue" evidence="6">
    <location>
        <position position="1"/>
    </location>
</feature>
<feature type="disulfide bond" evidence="4">
    <location>
        <begin position="10"/>
        <end position="60"/>
    </location>
</feature>
<proteinExistence type="predicted"/>
<evidence type="ECO:0000256" key="4">
    <source>
        <dbReference type="PROSITE-ProRule" id="PRU00039"/>
    </source>
</evidence>
<dbReference type="InterPro" id="IPR006208">
    <property type="entry name" value="Glyco_hormone_CN"/>
</dbReference>
<protein>
    <recommendedName>
        <fullName evidence="5">CTCK domain-containing protein</fullName>
    </recommendedName>
</protein>
<evidence type="ECO:0000256" key="2">
    <source>
        <dbReference type="ARBA" id="ARBA00022525"/>
    </source>
</evidence>
<feature type="domain" description="CTCK" evidence="5">
    <location>
        <begin position="10"/>
        <end position="98"/>
    </location>
</feature>
<feature type="disulfide bond" evidence="4">
    <location>
        <begin position="36"/>
        <end position="90"/>
    </location>
</feature>
<dbReference type="EMBL" id="KV928088">
    <property type="protein sequence ID" value="PIO34551.1"/>
    <property type="molecule type" value="Genomic_DNA"/>
</dbReference>
<evidence type="ECO:0000259" key="5">
    <source>
        <dbReference type="PROSITE" id="PS01225"/>
    </source>
</evidence>
<dbReference type="Pfam" id="PF00007">
    <property type="entry name" value="Cys_knot"/>
    <property type="match status" value="1"/>
</dbReference>
<keyword evidence="7" id="KW-1185">Reference proteome</keyword>
<evidence type="ECO:0000256" key="1">
    <source>
        <dbReference type="ARBA" id="ARBA00004613"/>
    </source>
</evidence>
<dbReference type="SMART" id="SM00041">
    <property type="entry name" value="CT"/>
    <property type="match status" value="1"/>
</dbReference>